<evidence type="ECO:0000313" key="2">
    <source>
        <dbReference type="EMBL" id="KAK7608107.1"/>
    </source>
</evidence>
<feature type="transmembrane region" description="Helical" evidence="1">
    <location>
        <begin position="123"/>
        <end position="148"/>
    </location>
</feature>
<proteinExistence type="predicted"/>
<evidence type="ECO:0000313" key="3">
    <source>
        <dbReference type="Proteomes" id="UP001367316"/>
    </source>
</evidence>
<feature type="transmembrane region" description="Helical" evidence="1">
    <location>
        <begin position="84"/>
        <end position="117"/>
    </location>
</feature>
<protein>
    <submittedName>
        <fullName evidence="2">Uncharacterized protein</fullName>
    </submittedName>
</protein>
<keyword evidence="1" id="KW-0812">Transmembrane</keyword>
<comment type="caution">
    <text evidence="2">The sequence shown here is derived from an EMBL/GenBank/DDBJ whole genome shotgun (WGS) entry which is preliminary data.</text>
</comment>
<name>A0ABR1MYU3_9PEZI</name>
<dbReference type="Proteomes" id="UP001367316">
    <property type="component" value="Unassembled WGS sequence"/>
</dbReference>
<keyword evidence="1" id="KW-0472">Membrane</keyword>
<keyword evidence="1" id="KW-1133">Transmembrane helix</keyword>
<gene>
    <name evidence="2" type="ORF">JOL62DRAFT_246101</name>
</gene>
<feature type="transmembrane region" description="Helical" evidence="1">
    <location>
        <begin position="155"/>
        <end position="172"/>
    </location>
</feature>
<reference evidence="2 3" key="1">
    <citation type="submission" date="2024-04" db="EMBL/GenBank/DDBJ databases">
        <title>Phyllosticta paracitricarpa is synonymous to the EU quarantine fungus P. citricarpa based on phylogenomic analyses.</title>
        <authorList>
            <consortium name="Lawrence Berkeley National Laboratory"/>
            <person name="Van ingen-buijs V.A."/>
            <person name="Van westerhoven A.C."/>
            <person name="Haridas S."/>
            <person name="Skiadas P."/>
            <person name="Martin F."/>
            <person name="Groenewald J.Z."/>
            <person name="Crous P.W."/>
            <person name="Seidl M.F."/>
        </authorList>
    </citation>
    <scope>NUCLEOTIDE SEQUENCE [LARGE SCALE GENOMIC DNA]</scope>
    <source>
        <strain evidence="2 3">CBS 141358</strain>
    </source>
</reference>
<organism evidence="2 3">
    <name type="scientific">Phyllosticta paracitricarpa</name>
    <dbReference type="NCBI Taxonomy" id="2016321"/>
    <lineage>
        <taxon>Eukaryota</taxon>
        <taxon>Fungi</taxon>
        <taxon>Dikarya</taxon>
        <taxon>Ascomycota</taxon>
        <taxon>Pezizomycotina</taxon>
        <taxon>Dothideomycetes</taxon>
        <taxon>Dothideomycetes incertae sedis</taxon>
        <taxon>Botryosphaeriales</taxon>
        <taxon>Phyllostictaceae</taxon>
        <taxon>Phyllosticta</taxon>
    </lineage>
</organism>
<accession>A0ABR1MYU3</accession>
<keyword evidence="3" id="KW-1185">Reference proteome</keyword>
<evidence type="ECO:0000256" key="1">
    <source>
        <dbReference type="SAM" id="Phobius"/>
    </source>
</evidence>
<dbReference type="EMBL" id="JBBPBF010000031">
    <property type="protein sequence ID" value="KAK7608107.1"/>
    <property type="molecule type" value="Genomic_DNA"/>
</dbReference>
<sequence length="173" mass="18446">MLSWWTGLGGCRHGGRECCCRRCCRALLHGWFGAGNHLRLFPLAILAAMTSLAPGTRLKQACTQSDSATFSSSASQSVGSGSVAFAYGAVVLVSWATSVVVVWFALIAAASPLYLLLTPSLPILTFLFLISLLPWVGTGSVCSTIRLLRFKKLSLGRSVIIFAPITVTLLMHA</sequence>